<proteinExistence type="predicted"/>
<dbReference type="InterPro" id="IPR011644">
    <property type="entry name" value="Heme_NO-bd"/>
</dbReference>
<gene>
    <name evidence="2" type="ORF">FisN_2Hu037</name>
</gene>
<dbReference type="Gene3D" id="3.90.1520.10">
    <property type="entry name" value="H-NOX domain"/>
    <property type="match status" value="1"/>
</dbReference>
<dbReference type="GO" id="GO:0020037">
    <property type="term" value="F:heme binding"/>
    <property type="evidence" value="ECO:0007669"/>
    <property type="project" value="InterPro"/>
</dbReference>
<evidence type="ECO:0000313" key="2">
    <source>
        <dbReference type="EMBL" id="GAX24474.1"/>
    </source>
</evidence>
<dbReference type="GO" id="GO:0008074">
    <property type="term" value="C:guanylate cyclase complex, soluble"/>
    <property type="evidence" value="ECO:0007669"/>
    <property type="project" value="TreeGrafter"/>
</dbReference>
<evidence type="ECO:0000313" key="3">
    <source>
        <dbReference type="Proteomes" id="UP000198406"/>
    </source>
</evidence>
<accession>A0A1Z5KDU7</accession>
<sequence>MFGWINDCTECLVVSKFGEETWHQIKEKANCDVPDGGFLRYKYYPDADTVQLVVAASEVLGIRVDDVLHAFGDYFIDYVQDNGYSNVLECLGSNLRDWLSNLNSLHDHLQASYPKGFVAPVFWSEDDPDSSAEEGAILVHYYSQRGTLLVPLVEGVLKRIARTYFSIEIELDQIALQDEQIEGTNGQTHKQTVWRVHTADPADAHKLRGKKQKPSVRKTVSGDDPTVATAVSTTLSQLQNNFRETFKEGGAQASVLRVEELVRRCFLKQDCELYHALTLEHFTHLIEVWKDANFQTDGHVSTNINGYAGKLCYEVFTLHEDDPSTWPKLSDLPTRLHATTWNASEFGGKQPQTGAYPPSNERKLQSYPPIVRVTSSVHGEQSVDLHFTPMLDDLSLTLEQQMAPPIQTAGLYEFDADTSAKLAKGDMEVQWIICHSTADKAPYHTFTQGDLAITTLQQFFDLVAGAKLDPVHLLIQVKEAEVFGDDEEDI</sequence>
<dbReference type="Proteomes" id="UP000198406">
    <property type="component" value="Unassembled WGS sequence"/>
</dbReference>
<keyword evidence="3" id="KW-1185">Reference proteome</keyword>
<dbReference type="InterPro" id="IPR038158">
    <property type="entry name" value="H-NOX_domain_sf"/>
</dbReference>
<dbReference type="PANTHER" id="PTHR45655:SF13">
    <property type="entry name" value="SOLUBLE GUANYLATE CYCLASE GCY-32-RELATED"/>
    <property type="match status" value="1"/>
</dbReference>
<dbReference type="GO" id="GO:0019934">
    <property type="term" value="P:cGMP-mediated signaling"/>
    <property type="evidence" value="ECO:0007669"/>
    <property type="project" value="TreeGrafter"/>
</dbReference>
<dbReference type="AlphaFoldDB" id="A0A1Z5KDU7"/>
<protein>
    <recommendedName>
        <fullName evidence="1">Heme NO-binding domain-containing protein</fullName>
    </recommendedName>
</protein>
<reference evidence="2 3" key="1">
    <citation type="journal article" date="2015" name="Plant Cell">
        <title>Oil accumulation by the oleaginous diatom Fistulifera solaris as revealed by the genome and transcriptome.</title>
        <authorList>
            <person name="Tanaka T."/>
            <person name="Maeda Y."/>
            <person name="Veluchamy A."/>
            <person name="Tanaka M."/>
            <person name="Abida H."/>
            <person name="Marechal E."/>
            <person name="Bowler C."/>
            <person name="Muto M."/>
            <person name="Sunaga Y."/>
            <person name="Tanaka M."/>
            <person name="Yoshino T."/>
            <person name="Taniguchi T."/>
            <person name="Fukuda Y."/>
            <person name="Nemoto M."/>
            <person name="Matsumoto M."/>
            <person name="Wong P.S."/>
            <person name="Aburatani S."/>
            <person name="Fujibuchi W."/>
        </authorList>
    </citation>
    <scope>NUCLEOTIDE SEQUENCE [LARGE SCALE GENOMIC DNA]</scope>
    <source>
        <strain evidence="2 3">JPCC DA0580</strain>
    </source>
</reference>
<dbReference type="SUPFAM" id="SSF111126">
    <property type="entry name" value="Ligand-binding domain in the NO signalling and Golgi transport"/>
    <property type="match status" value="1"/>
</dbReference>
<dbReference type="OrthoDB" id="6127067at2759"/>
<dbReference type="InterPro" id="IPR024096">
    <property type="entry name" value="NO_sig/Golgi_transp_ligand-bd"/>
</dbReference>
<dbReference type="PANTHER" id="PTHR45655">
    <property type="entry name" value="GUANYLATE CYCLASE SOLUBLE SUBUNIT BETA-2"/>
    <property type="match status" value="1"/>
</dbReference>
<feature type="domain" description="Heme NO-binding" evidence="1">
    <location>
        <begin position="3"/>
        <end position="171"/>
    </location>
</feature>
<organism evidence="2 3">
    <name type="scientific">Fistulifera solaris</name>
    <name type="common">Oleaginous diatom</name>
    <dbReference type="NCBI Taxonomy" id="1519565"/>
    <lineage>
        <taxon>Eukaryota</taxon>
        <taxon>Sar</taxon>
        <taxon>Stramenopiles</taxon>
        <taxon>Ochrophyta</taxon>
        <taxon>Bacillariophyta</taxon>
        <taxon>Bacillariophyceae</taxon>
        <taxon>Bacillariophycidae</taxon>
        <taxon>Naviculales</taxon>
        <taxon>Naviculaceae</taxon>
        <taxon>Fistulifera</taxon>
    </lineage>
</organism>
<comment type="caution">
    <text evidence="2">The sequence shown here is derived from an EMBL/GenBank/DDBJ whole genome shotgun (WGS) entry which is preliminary data.</text>
</comment>
<dbReference type="EMBL" id="BDSP01000209">
    <property type="protein sequence ID" value="GAX24474.1"/>
    <property type="molecule type" value="Genomic_DNA"/>
</dbReference>
<evidence type="ECO:0000259" key="1">
    <source>
        <dbReference type="Pfam" id="PF07700"/>
    </source>
</evidence>
<name>A0A1Z5KDU7_FISSO</name>
<dbReference type="GO" id="GO:0070482">
    <property type="term" value="P:response to oxygen levels"/>
    <property type="evidence" value="ECO:0007669"/>
    <property type="project" value="TreeGrafter"/>
</dbReference>
<dbReference type="InParanoid" id="A0A1Z5KDU7"/>
<dbReference type="GO" id="GO:0004383">
    <property type="term" value="F:guanylate cyclase activity"/>
    <property type="evidence" value="ECO:0007669"/>
    <property type="project" value="TreeGrafter"/>
</dbReference>
<dbReference type="Pfam" id="PF07700">
    <property type="entry name" value="HNOB"/>
    <property type="match status" value="1"/>
</dbReference>